<organism evidence="2">
    <name type="scientific">Arabidopsis thaliana</name>
    <name type="common">Mouse-ear cress</name>
    <dbReference type="NCBI Taxonomy" id="3702"/>
    <lineage>
        <taxon>Eukaryota</taxon>
        <taxon>Viridiplantae</taxon>
        <taxon>Streptophyta</taxon>
        <taxon>Embryophyta</taxon>
        <taxon>Tracheophyta</taxon>
        <taxon>Spermatophyta</taxon>
        <taxon>Magnoliopsida</taxon>
        <taxon>eudicotyledons</taxon>
        <taxon>Gunneridae</taxon>
        <taxon>Pentapetalae</taxon>
        <taxon>rosids</taxon>
        <taxon>malvids</taxon>
        <taxon>Brassicales</taxon>
        <taxon>Brassicaceae</taxon>
        <taxon>Camelineae</taxon>
        <taxon>Arabidopsis</taxon>
    </lineage>
</organism>
<reference key="2">
    <citation type="journal article" date="2000" name="Nature">
        <title>Sequence and analysis of chromosome 5 of the plant Arabidopsis thaliana.</title>
        <authorList>
            <consortium name="Kazusa DNA Research Institute"/>
            <consortium name="Cold Spring Harbor and Washington University in St Louis Sequencing Consortium"/>
            <consortium name="European Union Arabidopsis Genome Sequencing Consortium"/>
            <person name="Tabata S."/>
            <person name="Kaneko T."/>
            <person name="Nakamura Y."/>
            <person name="Kotani H."/>
            <person name="Kato T."/>
            <person name="Asamizu E."/>
            <person name="Miyajima N."/>
            <person name="Sasamoto S."/>
            <person name="Kimura T."/>
            <person name="Hosouchi T."/>
            <person name="Kawashima K."/>
            <person name="Kohara M."/>
            <person name="Matsumoto M."/>
            <person name="Matsuno A."/>
            <person name="Muraki A."/>
            <person name="Nakayama S."/>
            <person name="Nakazaki N."/>
            <person name="Naruo K."/>
            <person name="Okumura S."/>
            <person name="Shinpo S."/>
            <person name="Takeuchi C."/>
            <person name="Wada T."/>
            <person name="Watanabe A."/>
            <person name="Yamada M."/>
            <person name="Yasuda M."/>
            <person name="Sato S."/>
            <person name="de la Bastide M."/>
            <person name="Huang E."/>
            <person name="Spiegel L."/>
            <person name="Gnoj L."/>
            <person name="O'Shaughnessy A."/>
            <person name="Preston R."/>
            <person name="Habermann K."/>
            <person name="Murray J."/>
            <person name="Johnson D."/>
            <person name="Rohlfing T."/>
            <person name="Nelson J."/>
            <person name="Stoneking T."/>
            <person name="Pepin K."/>
            <person name="Spieth J."/>
            <person name="Sekhon M."/>
            <person name="Armstrong J."/>
            <person name="Becker M."/>
            <person name="Belter E."/>
            <person name="Cordum H."/>
            <person name="Cordes M."/>
            <person name="Courtney L."/>
            <person name="Courtney W."/>
            <person name="Dante M."/>
            <person name="Du H."/>
            <person name="Edwards J."/>
            <person name="Fryman J."/>
            <person name="Haakensen B."/>
            <person name="Lamar E."/>
            <person name="Latreille P."/>
            <person name="Leonard S."/>
            <person name="Meyer R."/>
            <person name="Mulvaney E."/>
            <person name="Ozersky P."/>
            <person name="Riley A."/>
            <person name="Strowmatt C."/>
            <person name="Wagner-McPherson C."/>
            <person name="Wollam A."/>
            <person name="Yoakum M."/>
            <person name="Bell M."/>
            <person name="Dedhia N."/>
            <person name="Parnell L."/>
            <person name="Shah R."/>
            <person name="Rodriguez M."/>
            <person name="See L.H."/>
            <person name="Vil D."/>
            <person name="Baker J."/>
            <person name="Kirchoff K."/>
            <person name="Toth K."/>
            <person name="King L."/>
            <person name="Bahret A."/>
            <person name="Miller B."/>
            <person name="Marra M."/>
            <person name="Martienssen R."/>
            <person name="McCombie W.R."/>
            <person name="Wilson R.K."/>
            <person name="Murphy G."/>
            <person name="Bancroft I."/>
            <person name="Volckaert G."/>
            <person name="Wambutt R."/>
            <person name="Dusterhoft A."/>
            <person name="Stiekema W."/>
            <person name="Pohl T."/>
            <person name="Entian K.D."/>
            <person name="Terryn N."/>
            <person name="Hartley N."/>
            <person name="Bent E."/>
            <person name="Johnson S."/>
            <person name="Langham S.A."/>
            <person name="McCullagh B."/>
            <person name="Robben J."/>
            <person name="Grymonprez B."/>
            <person name="Zimmermann W."/>
            <person name="Ramsperger U."/>
            <person name="Wedler H."/>
            <person name="Balke K."/>
            <person name="Wedler E."/>
            <person name="Peters S."/>
            <person name="van Staveren M."/>
            <person name="Dirkse W."/>
            <person name="Mooijman P."/>
            <person name="Lankhorst R.K."/>
            <person name="Weitzenegger T."/>
            <person name="Bothe G."/>
            <person name="Rose M."/>
            <person name="Hauf J."/>
            <person name="Berneiser S."/>
            <person name="Hempel S."/>
            <person name="Feldpausch M."/>
            <person name="Lamberth S."/>
            <person name="Villarroel R."/>
            <person name="Gielen J."/>
            <person name="Ardiles W."/>
            <person name="Bents O."/>
            <person name="Lemcke K."/>
            <person name="Kolesov G."/>
            <person name="Mayer K."/>
            <person name="Rudd S."/>
            <person name="Schoof H."/>
            <person name="Schueller C."/>
            <person name="Zaccaria P."/>
            <person name="Mewes H.W."/>
            <person name="Bevan M."/>
            <person name="Fransz P."/>
        </authorList>
    </citation>
    <scope>NUCLEOTIDE SEQUENCE [LARGE SCALE GENOMIC DNA]</scope>
    <source>
        <strain>cv. Columbia</strain>
    </source>
</reference>
<proteinExistence type="predicted"/>
<accession>Q9LVN4</accession>
<feature type="region of interest" description="Disordered" evidence="1">
    <location>
        <begin position="192"/>
        <end position="245"/>
    </location>
</feature>
<evidence type="ECO:0000256" key="1">
    <source>
        <dbReference type="SAM" id="MobiDB-lite"/>
    </source>
</evidence>
<dbReference type="PANTHER" id="PTHR35770:SF1">
    <property type="entry name" value="U2 SMALL NUCLEAR RIBONUCLEOPROTEIN AUXILIARY FACTOR-LIKE PROTEIN"/>
    <property type="match status" value="1"/>
</dbReference>
<sequence length="245" mass="27202">MASFEKFEPIFGEVVPERSDPGSGLLRRCLFHVYASDSYNLTVHVTDFISGVWTTILSVSQLDDMRDTVGIGGSWSEFVDYTVASLKSDNVKLLLGETSVSNGVKTARLVSQKAKGMPRINVPLTKMVESSASEAMANLSLELFRAFKSKQHLQVLNTAAIVCSYSGGKSRLYCDQDKRDATYNQLERYSRKLDVMAPSTNNRQDSPANQSAREANTKNPVKRVPAHRRTRKRGALLQDSEEEDG</sequence>
<feature type="compositionally biased region" description="Basic residues" evidence="1">
    <location>
        <begin position="220"/>
        <end position="234"/>
    </location>
</feature>
<dbReference type="PANTHER" id="PTHR35770">
    <property type="entry name" value="U2 SMALL NUCLEAR RIBONUCLEOPROTEIN AUXILIARY FACTOR-LIKE PROTEIN"/>
    <property type="match status" value="1"/>
</dbReference>
<protein>
    <submittedName>
        <fullName evidence="2">Uncharacterized protein</fullName>
    </submittedName>
</protein>
<feature type="compositionally biased region" description="Polar residues" evidence="1">
    <location>
        <begin position="198"/>
        <end position="219"/>
    </location>
</feature>
<dbReference type="EMBL" id="AB019227">
    <property type="protein sequence ID" value="BAA96904.1"/>
    <property type="molecule type" value="Genomic_DNA"/>
</dbReference>
<evidence type="ECO:0000313" key="2">
    <source>
        <dbReference type="EMBL" id="BAA96904.1"/>
    </source>
</evidence>
<reference evidence="2" key="1">
    <citation type="journal article" date="2000" name="DNA Res.">
        <title>Structural analysis of Arabidopsis thaliana chromosome 5. X. Sequence features of the regions of 3,076,755 bp covered by sixty P1 and TAC clones.</title>
        <authorList>
            <person name="Sato S."/>
            <person name="Nakamura Y."/>
            <person name="Kaneko T."/>
            <person name="Katoh T."/>
            <person name="Asamizu E."/>
            <person name="Kotani H."/>
            <person name="Tabata S."/>
        </authorList>
    </citation>
    <scope>NUCLEOTIDE SEQUENCE [LARGE SCALE GENOMIC DNA]</scope>
</reference>
<dbReference type="ExpressionAtlas" id="Q9LVN4">
    <property type="expression patterns" value="baseline and differential"/>
</dbReference>
<name>Q9LVN4_ARATH</name>
<dbReference type="AlphaFoldDB" id="Q9LVN4"/>